<keyword evidence="2" id="KW-1185">Reference proteome</keyword>
<evidence type="ECO:0000313" key="1">
    <source>
        <dbReference type="EMBL" id="GFT77188.1"/>
    </source>
</evidence>
<sequence length="56" mass="6366">APHQNPRCCRNCLILLPDTDRPGTQQSYSCKEDVLSLRSLNPTNTSSRALVRVKRR</sequence>
<evidence type="ECO:0000313" key="2">
    <source>
        <dbReference type="Proteomes" id="UP000887013"/>
    </source>
</evidence>
<protein>
    <submittedName>
        <fullName evidence="1">Uncharacterized protein</fullName>
    </submittedName>
</protein>
<comment type="caution">
    <text evidence="1">The sequence shown here is derived from an EMBL/GenBank/DDBJ whole genome shotgun (WGS) entry which is preliminary data.</text>
</comment>
<feature type="non-terminal residue" evidence="1">
    <location>
        <position position="1"/>
    </location>
</feature>
<dbReference type="AlphaFoldDB" id="A0A8X6U3N2"/>
<dbReference type="EMBL" id="BMAW01117876">
    <property type="protein sequence ID" value="GFT77188.1"/>
    <property type="molecule type" value="Genomic_DNA"/>
</dbReference>
<name>A0A8X6U3N2_NEPPI</name>
<organism evidence="1 2">
    <name type="scientific">Nephila pilipes</name>
    <name type="common">Giant wood spider</name>
    <name type="synonym">Nephila maculata</name>
    <dbReference type="NCBI Taxonomy" id="299642"/>
    <lineage>
        <taxon>Eukaryota</taxon>
        <taxon>Metazoa</taxon>
        <taxon>Ecdysozoa</taxon>
        <taxon>Arthropoda</taxon>
        <taxon>Chelicerata</taxon>
        <taxon>Arachnida</taxon>
        <taxon>Araneae</taxon>
        <taxon>Araneomorphae</taxon>
        <taxon>Entelegynae</taxon>
        <taxon>Araneoidea</taxon>
        <taxon>Nephilidae</taxon>
        <taxon>Nephila</taxon>
    </lineage>
</organism>
<gene>
    <name evidence="1" type="ORF">NPIL_472371</name>
</gene>
<reference evidence="1" key="1">
    <citation type="submission" date="2020-08" db="EMBL/GenBank/DDBJ databases">
        <title>Multicomponent nature underlies the extraordinary mechanical properties of spider dragline silk.</title>
        <authorList>
            <person name="Kono N."/>
            <person name="Nakamura H."/>
            <person name="Mori M."/>
            <person name="Yoshida Y."/>
            <person name="Ohtoshi R."/>
            <person name="Malay A.D."/>
            <person name="Moran D.A.P."/>
            <person name="Tomita M."/>
            <person name="Numata K."/>
            <person name="Arakawa K."/>
        </authorList>
    </citation>
    <scope>NUCLEOTIDE SEQUENCE</scope>
</reference>
<dbReference type="Proteomes" id="UP000887013">
    <property type="component" value="Unassembled WGS sequence"/>
</dbReference>
<proteinExistence type="predicted"/>
<accession>A0A8X6U3N2</accession>